<evidence type="ECO:0000256" key="13">
    <source>
        <dbReference type="ARBA" id="ARBA00061228"/>
    </source>
</evidence>
<evidence type="ECO:0000256" key="11">
    <source>
        <dbReference type="ARBA" id="ARBA00023180"/>
    </source>
</evidence>
<dbReference type="InterPro" id="IPR003599">
    <property type="entry name" value="Ig_sub"/>
</dbReference>
<dbReference type="OrthoDB" id="8923679at2759"/>
<dbReference type="InterPro" id="IPR003961">
    <property type="entry name" value="FN3_dom"/>
</dbReference>
<keyword evidence="12" id="KW-0393">Immunoglobulin domain</keyword>
<sequence>MQSAPANLTVLDGKDATIVCRAIGAPTPNVTWYFNDSLIINLSGRLQALEEGDLLITSTTTVDSGKYTCIRANDAGNVSGEAYLTILVRTQIIAPPVDTRVLLGHTATLQCKVSSDPNVKYNIDWFHNKQPMTAGSRVWVSGDGALQVQAVRASDAGEYTCVVTSPGGNHTRRALLSVIELPFSPTNVRAERVDATPQRAVNVSWTPGFDGNSPVQKYIVQRRIVPEFGPTPDPLLNWVTESMNVSATQRWVLLTSLKAATSYQFRVSAVNTVGEGPPSDPTEVLTLPQEAPSGPPLGFMGSARSSSEIITQWQPPLEEHRNGHILGYVIRYRLKGYDNSPWTYQNITNEAQRNYLIQDLITWKDYNVQIASYNDKGVGVFSDSYTIKTKEGVPEAPPDSVRCEASNSTAIQVWWTPPNPQKINGINQAQTARNSSWVTIYEVSAPDAQSILVTGLIPFTTYRLRLIATNVVGSSPPSDPCKEFQTIQAPPRHPPRNVTVRAVSANNLRVRWIPLQQSEWYGNPKGYNITYKRSGTNDTLHSIIEDHTANSHVLSNLEEWSVYEITMTAINEVGTSAVSPTATERTREAVPSSGPINVSANATSSTTVVVLWGDIPVQDQNGLIEGYKVCFAAVVPPPRPEHKKVECHPIPSNQTHTVTLTELRKYVVYQIQVLGYTRLGDGALSDPPVTVRTFEDTPGPPSNVSFPDVTFTTARIIWDVPEDPNGEILAYKVTYHLNSSTQHMFSKEFLPSDRTFRATELLSEQYYLFSVTAQTRVGWGATLRALVLTTVNRAAPAPPARPNVARSLLQPHQITFSWTPGDDGYAPLRYYTIQQKEDGGTWQTLPERVDPFSTSYTVEGLKPYTAYQFRIRATNDIGPSRYSNATETVRTLPAAPSKAVENLRVVPITPSSVRVQWTPLGDQHWSGDARTGGYSVYYQPLTDFPASLHNTMKLEVPGIKSEEVVLMDLALDRNYEISVCAVNSQGAGPAGAPAVVWVGEAVPTAPPQSVTARALSPTEVALTWHPPHLAQQNGDLLGYKVLAFNPAGDGPRSSALLVRTHQGLPTAPRNITFTDITMNSLVVSWEPPHRRNGLIHSYLVTYETIEQDERFSKQVKQKVSERRLAVGGLEEEVEYRFVVRALTVGAGLAGEARARTGPQPGRLARTAQRPAPARGPRRVAPALDQRRLGQGTTARVLLRSEEERCVLNFIITCTPSCDPALPWKYLQPALLCFRTMVASNSESENESVRSEPHSFVNHYANVNDTLRQSWKRQRPVRNYSSYTDSEPEGSAVVSLNGGQIVMNNMARSRAPLPGFSSFV</sequence>
<evidence type="ECO:0000256" key="10">
    <source>
        <dbReference type="ARBA" id="ARBA00023157"/>
    </source>
</evidence>
<dbReference type="FunFam" id="2.60.40.10:FF:000360">
    <property type="entry name" value="Sidekick cell adhesion molecule 2"/>
    <property type="match status" value="1"/>
</dbReference>
<dbReference type="FunFam" id="2.60.40.10:FF:000028">
    <property type="entry name" value="Neuronal cell adhesion molecule"/>
    <property type="match status" value="1"/>
</dbReference>
<dbReference type="SMART" id="SM00060">
    <property type="entry name" value="FN3"/>
    <property type="match status" value="10"/>
</dbReference>
<evidence type="ECO:0000256" key="12">
    <source>
        <dbReference type="ARBA" id="ARBA00023319"/>
    </source>
</evidence>
<proteinExistence type="inferred from homology"/>
<feature type="domain" description="Fibronectin type-III" evidence="18">
    <location>
        <begin position="798"/>
        <end position="894"/>
    </location>
</feature>
<evidence type="ECO:0000256" key="5">
    <source>
        <dbReference type="ARBA" id="ARBA00022729"/>
    </source>
</evidence>
<keyword evidence="3" id="KW-0964">Secreted</keyword>
<keyword evidence="8" id="KW-1133">Transmembrane helix</keyword>
<dbReference type="FunFam" id="2.60.40.10:FF:000032">
    <property type="entry name" value="palladin isoform X1"/>
    <property type="match status" value="1"/>
</dbReference>
<keyword evidence="4" id="KW-0812">Transmembrane</keyword>
<comment type="subcellular location">
    <subcellularLocation>
        <location evidence="1">Membrane</location>
        <topology evidence="1">Single-pass type I membrane protein</topology>
    </subcellularLocation>
    <subcellularLocation>
        <location evidence="2">Secreted</location>
    </subcellularLocation>
</comment>
<dbReference type="GO" id="GO:0098609">
    <property type="term" value="P:cell-cell adhesion"/>
    <property type="evidence" value="ECO:0007669"/>
    <property type="project" value="TreeGrafter"/>
</dbReference>
<accession>A0A8S4S7E4</accession>
<evidence type="ECO:0000256" key="8">
    <source>
        <dbReference type="ARBA" id="ARBA00022989"/>
    </source>
</evidence>
<dbReference type="InterPro" id="IPR007110">
    <property type="entry name" value="Ig-like_dom"/>
</dbReference>
<feature type="domain" description="Ig-like" evidence="17">
    <location>
        <begin position="90"/>
        <end position="177"/>
    </location>
</feature>
<feature type="domain" description="Ig-like" evidence="17">
    <location>
        <begin position="1"/>
        <end position="85"/>
    </location>
</feature>
<dbReference type="GO" id="GO:0016020">
    <property type="term" value="C:membrane"/>
    <property type="evidence" value="ECO:0007669"/>
    <property type="project" value="UniProtKB-SubCell"/>
</dbReference>
<evidence type="ECO:0000256" key="14">
    <source>
        <dbReference type="ARBA" id="ARBA00061621"/>
    </source>
</evidence>
<dbReference type="GO" id="GO:0005576">
    <property type="term" value="C:extracellular region"/>
    <property type="evidence" value="ECO:0007669"/>
    <property type="project" value="UniProtKB-SubCell"/>
</dbReference>
<dbReference type="InterPro" id="IPR036179">
    <property type="entry name" value="Ig-like_dom_sf"/>
</dbReference>
<dbReference type="GO" id="GO:0030154">
    <property type="term" value="P:cell differentiation"/>
    <property type="evidence" value="ECO:0007669"/>
    <property type="project" value="UniProtKB-ARBA"/>
</dbReference>
<keyword evidence="20" id="KW-1185">Reference proteome</keyword>
<dbReference type="EMBL" id="CAKXAJ010026152">
    <property type="protein sequence ID" value="CAH2259227.1"/>
    <property type="molecule type" value="Genomic_DNA"/>
</dbReference>
<dbReference type="InterPro" id="IPR013783">
    <property type="entry name" value="Ig-like_fold"/>
</dbReference>
<dbReference type="CDD" id="cd00063">
    <property type="entry name" value="FN3"/>
    <property type="match status" value="9"/>
</dbReference>
<evidence type="ECO:0000256" key="16">
    <source>
        <dbReference type="SAM" id="MobiDB-lite"/>
    </source>
</evidence>
<dbReference type="InterPro" id="IPR013098">
    <property type="entry name" value="Ig_I-set"/>
</dbReference>
<feature type="region of interest" description="Disordered" evidence="16">
    <location>
        <begin position="1152"/>
        <end position="1186"/>
    </location>
</feature>
<gene>
    <name evidence="19" type="primary">jg10011</name>
    <name evidence="19" type="ORF">PAEG_LOCUS23544</name>
</gene>
<evidence type="ECO:0000256" key="4">
    <source>
        <dbReference type="ARBA" id="ARBA00022692"/>
    </source>
</evidence>
<evidence type="ECO:0000256" key="7">
    <source>
        <dbReference type="ARBA" id="ARBA00022889"/>
    </source>
</evidence>
<evidence type="ECO:0000259" key="18">
    <source>
        <dbReference type="PROSITE" id="PS50853"/>
    </source>
</evidence>
<dbReference type="PROSITE" id="PS50835">
    <property type="entry name" value="IG_LIKE"/>
    <property type="match status" value="2"/>
</dbReference>
<dbReference type="SUPFAM" id="SSF48726">
    <property type="entry name" value="Immunoglobulin"/>
    <property type="match status" value="2"/>
</dbReference>
<evidence type="ECO:0000256" key="6">
    <source>
        <dbReference type="ARBA" id="ARBA00022737"/>
    </source>
</evidence>
<comment type="caution">
    <text evidence="19">The sequence shown here is derived from an EMBL/GenBank/DDBJ whole genome shotgun (WGS) entry which is preliminary data.</text>
</comment>
<feature type="domain" description="Fibronectin type-III" evidence="18">
    <location>
        <begin position="184"/>
        <end position="289"/>
    </location>
</feature>
<organism evidence="19 20">
    <name type="scientific">Pararge aegeria aegeria</name>
    <dbReference type="NCBI Taxonomy" id="348720"/>
    <lineage>
        <taxon>Eukaryota</taxon>
        <taxon>Metazoa</taxon>
        <taxon>Ecdysozoa</taxon>
        <taxon>Arthropoda</taxon>
        <taxon>Hexapoda</taxon>
        <taxon>Insecta</taxon>
        <taxon>Pterygota</taxon>
        <taxon>Neoptera</taxon>
        <taxon>Endopterygota</taxon>
        <taxon>Lepidoptera</taxon>
        <taxon>Glossata</taxon>
        <taxon>Ditrysia</taxon>
        <taxon>Papilionoidea</taxon>
        <taxon>Nymphalidae</taxon>
        <taxon>Satyrinae</taxon>
        <taxon>Satyrini</taxon>
        <taxon>Parargina</taxon>
        <taxon>Pararge</taxon>
    </lineage>
</organism>
<keyword evidence="7" id="KW-0130">Cell adhesion</keyword>
<dbReference type="PANTHER" id="PTHR44170">
    <property type="entry name" value="PROTEIN SIDEKICK"/>
    <property type="match status" value="1"/>
</dbReference>
<reference evidence="19" key="1">
    <citation type="submission" date="2022-03" db="EMBL/GenBank/DDBJ databases">
        <authorList>
            <person name="Lindestad O."/>
        </authorList>
    </citation>
    <scope>NUCLEOTIDE SEQUENCE</scope>
</reference>
<evidence type="ECO:0000256" key="15">
    <source>
        <dbReference type="ARBA" id="ARBA00068688"/>
    </source>
</evidence>
<evidence type="ECO:0000259" key="17">
    <source>
        <dbReference type="PROSITE" id="PS50835"/>
    </source>
</evidence>
<comment type="similarity">
    <text evidence="14">Belongs to the sidekick family.</text>
</comment>
<dbReference type="GO" id="GO:0009653">
    <property type="term" value="P:anatomical structure morphogenesis"/>
    <property type="evidence" value="ECO:0007669"/>
    <property type="project" value="UniProtKB-ARBA"/>
</dbReference>
<dbReference type="Gene3D" id="2.60.40.10">
    <property type="entry name" value="Immunoglobulins"/>
    <property type="match status" value="12"/>
</dbReference>
<evidence type="ECO:0000256" key="1">
    <source>
        <dbReference type="ARBA" id="ARBA00004479"/>
    </source>
</evidence>
<evidence type="ECO:0000256" key="3">
    <source>
        <dbReference type="ARBA" id="ARBA00022525"/>
    </source>
</evidence>
<dbReference type="SMART" id="SM00408">
    <property type="entry name" value="IGc2"/>
    <property type="match status" value="2"/>
</dbReference>
<feature type="domain" description="Fibronectin type-III" evidence="18">
    <location>
        <begin position="397"/>
        <end position="489"/>
    </location>
</feature>
<dbReference type="PANTHER" id="PTHR44170:SF46">
    <property type="entry name" value="PROTEIN SIDEKICK"/>
    <property type="match status" value="1"/>
</dbReference>
<name>A0A8S4S7E4_9NEOP</name>
<keyword evidence="10" id="KW-1015">Disulfide bond</keyword>
<dbReference type="InterPro" id="IPR036116">
    <property type="entry name" value="FN3_sf"/>
</dbReference>
<evidence type="ECO:0000313" key="20">
    <source>
        <dbReference type="Proteomes" id="UP000838756"/>
    </source>
</evidence>
<dbReference type="FunFam" id="2.60.40.10:FF:002352">
    <property type="entry name" value="Blast:Protein sidekick"/>
    <property type="match status" value="1"/>
</dbReference>
<feature type="domain" description="Fibronectin type-III" evidence="18">
    <location>
        <begin position="899"/>
        <end position="1001"/>
    </location>
</feature>
<dbReference type="Pfam" id="PF07679">
    <property type="entry name" value="I-set"/>
    <property type="match status" value="2"/>
</dbReference>
<comment type="similarity">
    <text evidence="13">Belongs to the hemolin family.</text>
</comment>
<protein>
    <recommendedName>
        <fullName evidence="15">Hemolin</fullName>
    </recommendedName>
</protein>
<feature type="domain" description="Fibronectin type-III" evidence="18">
    <location>
        <begin position="1067"/>
        <end position="1160"/>
    </location>
</feature>
<evidence type="ECO:0000313" key="19">
    <source>
        <dbReference type="EMBL" id="CAH2259227.1"/>
    </source>
</evidence>
<feature type="domain" description="Fibronectin type-III" evidence="18">
    <location>
        <begin position="494"/>
        <end position="589"/>
    </location>
</feature>
<dbReference type="SUPFAM" id="SSF49265">
    <property type="entry name" value="Fibronectin type III"/>
    <property type="match status" value="5"/>
</dbReference>
<feature type="domain" description="Fibronectin type-III" evidence="18">
    <location>
        <begin position="295"/>
        <end position="392"/>
    </location>
</feature>
<dbReference type="PRINTS" id="PR00014">
    <property type="entry name" value="FNTYPEIII"/>
</dbReference>
<keyword evidence="5" id="KW-0732">Signal</keyword>
<feature type="compositionally biased region" description="Low complexity" evidence="16">
    <location>
        <begin position="1162"/>
        <end position="1182"/>
    </location>
</feature>
<dbReference type="SMART" id="SM00409">
    <property type="entry name" value="IG"/>
    <property type="match status" value="2"/>
</dbReference>
<dbReference type="Pfam" id="PF00041">
    <property type="entry name" value="fn3"/>
    <property type="match status" value="9"/>
</dbReference>
<feature type="domain" description="Fibronectin type-III" evidence="18">
    <location>
        <begin position="700"/>
        <end position="793"/>
    </location>
</feature>
<keyword evidence="11" id="KW-0325">Glycoprotein</keyword>
<keyword evidence="9" id="KW-0472">Membrane</keyword>
<feature type="region of interest" description="Disordered" evidence="16">
    <location>
        <begin position="577"/>
        <end position="597"/>
    </location>
</feature>
<evidence type="ECO:0000256" key="2">
    <source>
        <dbReference type="ARBA" id="ARBA00004613"/>
    </source>
</evidence>
<dbReference type="InterPro" id="IPR003598">
    <property type="entry name" value="Ig_sub2"/>
</dbReference>
<dbReference type="FunFam" id="2.60.40.10:FF:000158">
    <property type="entry name" value="Sidekick cell adhesion molecule 2"/>
    <property type="match status" value="1"/>
</dbReference>
<feature type="domain" description="Fibronectin type-III" evidence="18">
    <location>
        <begin position="594"/>
        <end position="696"/>
    </location>
</feature>
<dbReference type="Proteomes" id="UP000838756">
    <property type="component" value="Unassembled WGS sequence"/>
</dbReference>
<dbReference type="PROSITE" id="PS50853">
    <property type="entry name" value="FN3"/>
    <property type="match status" value="9"/>
</dbReference>
<evidence type="ECO:0000256" key="9">
    <source>
        <dbReference type="ARBA" id="ARBA00023136"/>
    </source>
</evidence>
<keyword evidence="6" id="KW-0677">Repeat</keyword>